<dbReference type="InterPro" id="IPR002859">
    <property type="entry name" value="PKD/REJ-like"/>
</dbReference>
<feature type="non-terminal residue" evidence="8">
    <location>
        <position position="1341"/>
    </location>
</feature>
<evidence type="ECO:0000256" key="2">
    <source>
        <dbReference type="ARBA" id="ARBA00022692"/>
    </source>
</evidence>
<comment type="caution">
    <text evidence="8">The sequence shown here is derived from an EMBL/GenBank/DDBJ whole genome shotgun (WGS) entry which is preliminary data.</text>
</comment>
<dbReference type="EMBL" id="BMAT01004904">
    <property type="protein sequence ID" value="GFR82703.1"/>
    <property type="molecule type" value="Genomic_DNA"/>
</dbReference>
<evidence type="ECO:0000256" key="3">
    <source>
        <dbReference type="ARBA" id="ARBA00022737"/>
    </source>
</evidence>
<feature type="domain" description="PKD/REJ-like" evidence="7">
    <location>
        <begin position="404"/>
        <end position="857"/>
    </location>
</feature>
<gene>
    <name evidence="8" type="ORF">ElyMa_002370000</name>
</gene>
<dbReference type="PANTHER" id="PTHR46730">
    <property type="entry name" value="POLYCYSTIN-1"/>
    <property type="match status" value="1"/>
</dbReference>
<evidence type="ECO:0000256" key="4">
    <source>
        <dbReference type="ARBA" id="ARBA00022989"/>
    </source>
</evidence>
<dbReference type="Proteomes" id="UP000762676">
    <property type="component" value="Unassembled WGS sequence"/>
</dbReference>
<evidence type="ECO:0000256" key="1">
    <source>
        <dbReference type="ARBA" id="ARBA00004370"/>
    </source>
</evidence>
<dbReference type="PANTHER" id="PTHR46730:SF1">
    <property type="entry name" value="PLAT DOMAIN-CONTAINING PROTEIN"/>
    <property type="match status" value="1"/>
</dbReference>
<protein>
    <submittedName>
        <fullName evidence="8">Polycystic kidney disease and receptor for egg jelly-related protein</fullName>
    </submittedName>
</protein>
<keyword evidence="5 6" id="KW-0472">Membrane</keyword>
<dbReference type="GO" id="GO:0005886">
    <property type="term" value="C:plasma membrane"/>
    <property type="evidence" value="ECO:0007669"/>
    <property type="project" value="TreeGrafter"/>
</dbReference>
<reference evidence="8 9" key="1">
    <citation type="journal article" date="2021" name="Elife">
        <title>Chloroplast acquisition without the gene transfer in kleptoplastic sea slugs, Plakobranchus ocellatus.</title>
        <authorList>
            <person name="Maeda T."/>
            <person name="Takahashi S."/>
            <person name="Yoshida T."/>
            <person name="Shimamura S."/>
            <person name="Takaki Y."/>
            <person name="Nagai Y."/>
            <person name="Toyoda A."/>
            <person name="Suzuki Y."/>
            <person name="Arimoto A."/>
            <person name="Ishii H."/>
            <person name="Satoh N."/>
            <person name="Nishiyama T."/>
            <person name="Hasebe M."/>
            <person name="Maruyama T."/>
            <person name="Minagawa J."/>
            <person name="Obokata J."/>
            <person name="Shigenobu S."/>
        </authorList>
    </citation>
    <scope>NUCLEOTIDE SEQUENCE [LARGE SCALE GENOMIC DNA]</scope>
</reference>
<keyword evidence="3" id="KW-0677">Repeat</keyword>
<dbReference type="Pfam" id="PF02010">
    <property type="entry name" value="REJ"/>
    <property type="match status" value="1"/>
</dbReference>
<keyword evidence="8" id="KW-0675">Receptor</keyword>
<feature type="transmembrane region" description="Helical" evidence="6">
    <location>
        <begin position="1311"/>
        <end position="1331"/>
    </location>
</feature>
<proteinExistence type="predicted"/>
<keyword evidence="4 6" id="KW-1133">Transmembrane helix</keyword>
<evidence type="ECO:0000256" key="6">
    <source>
        <dbReference type="SAM" id="Phobius"/>
    </source>
</evidence>
<evidence type="ECO:0000313" key="9">
    <source>
        <dbReference type="Proteomes" id="UP000762676"/>
    </source>
</evidence>
<dbReference type="GO" id="GO:0005261">
    <property type="term" value="F:monoatomic cation channel activity"/>
    <property type="evidence" value="ECO:0007669"/>
    <property type="project" value="TreeGrafter"/>
</dbReference>
<keyword evidence="2 6" id="KW-0812">Transmembrane</keyword>
<accession>A0AAV4GAA9</accession>
<evidence type="ECO:0000313" key="8">
    <source>
        <dbReference type="EMBL" id="GFR82703.1"/>
    </source>
</evidence>
<sequence length="1341" mass="146963">MYVALVATKHQILHESEGANVTKQTGTIDSCNSQPQCDMWFRPPETGFYFIRVVATKEASTLEQELKVLVAVPLPPGGFVFSSRNPIRSQSNSFYINDVVTVDYQATLVPTIVPDLTSCSVDWGDGTVLVEEAAVLTVNETVVVYSANHSYANVSQYEIMARCNTSVFEVSTPLTARVQHPAIDASVSLVDDQVVADPSGTAHAVINISHLYLNSSYTALLQASIDFGDGSGVSSLPISLPNSVHSRTYQKRGHYVITVSLVYLTMPWTPTTLNFYAGYIDIYEVQRRTSVFIGEEITFQIININSQEIVNFNYDLGISNGSDVFSLHQVINITVTYAETMEVIATAEASASGDKAVYLLAVTSPGCLSSIFLFEQSYRALASPIMVFLSDLPSVTGQIQTTADCNSSLDFSFRWELWRSSGMAAGKHQWNEVVVEQQNSFRFQLSQAISDTGMYNLMLTVGMTDDNVTDSIYIQVDLPPLVARIAGGNTRQVSHSHFLSLDAETESYDPAALDSSGLQFSWACYVIKDDGLLKYASPLNTDLSYRSFSPCFIPLSSQGKLGLQLASFSVGDEILFEVTVSKDSRQAIAAVGLEIVAADIPVVLMNCRWNCGPRLVAEERLTLVPHINCPQCSEEELLNTIYTWTILKLDTKTDTYVPQPWNSDVYSSSSSSLFDSRGGWWEEGATYSMYVEITVGSRPKAAVSRSVYVNYKPYNGACSAKPVEGIEAVTSFIFSASGWKDEGNNLVRQPNVDKADTLSYQIYQTQGGSRGLVHSGAAPTFPAMLMPACDSPDDYCNIDVDIRDRHGSTAVCTVRVKVSRPAANVSKATIDDMLKAMNSPLRVAQAMQDPIRVAHTASVLSKSLENMESSLPTDTLNVTGYSVENLQSGDGLVRLIDPTTVSDPTRDAMIQVQDQYVSSVSWAVSTSQNKGISDDLKQILPLADALVTVTESPQLLSGQALVIASQAGSVLTTFLDDATSVEIVAGDMNECLIAITKSVGNVANALAVDVLAGRPSTRQDEHATDLSQRELEYISDLQARRERFQSKSKFENAETIVSNIEETVTKAFKVARLMELYDGTFSITTEKASIAVKGTSRADLIKGNNRNDPVTALGFSVADVHTGDMRERLHVQVVKTENMYIHGSNSHFITSQVVTGSVVTSDGRQKMLVTPSVVHSTGLNCSEDEQLVKITPSFIEDDASQFYYHSFEHQDINSAVCIRLRPTVSNLFYRLYAKAGSPPTDLSYDYRCHKIITLSYQSLKIVFHVIREVDDQVKCVCQDTDKLTSALAFHMLPNRIDFTTVFSQFDVSGQAAVLGTILGIVAIFSLVSLWAHYRDRKSLVQ</sequence>
<keyword evidence="9" id="KW-1185">Reference proteome</keyword>
<name>A0AAV4GAA9_9GAST</name>
<evidence type="ECO:0000256" key="5">
    <source>
        <dbReference type="ARBA" id="ARBA00023136"/>
    </source>
</evidence>
<comment type="subcellular location">
    <subcellularLocation>
        <location evidence="1">Membrane</location>
    </subcellularLocation>
</comment>
<dbReference type="GO" id="GO:0006816">
    <property type="term" value="P:calcium ion transport"/>
    <property type="evidence" value="ECO:0007669"/>
    <property type="project" value="TreeGrafter"/>
</dbReference>
<evidence type="ECO:0000259" key="7">
    <source>
        <dbReference type="Pfam" id="PF02010"/>
    </source>
</evidence>
<organism evidence="8 9">
    <name type="scientific">Elysia marginata</name>
    <dbReference type="NCBI Taxonomy" id="1093978"/>
    <lineage>
        <taxon>Eukaryota</taxon>
        <taxon>Metazoa</taxon>
        <taxon>Spiralia</taxon>
        <taxon>Lophotrochozoa</taxon>
        <taxon>Mollusca</taxon>
        <taxon>Gastropoda</taxon>
        <taxon>Heterobranchia</taxon>
        <taxon>Euthyneura</taxon>
        <taxon>Panpulmonata</taxon>
        <taxon>Sacoglossa</taxon>
        <taxon>Placobranchoidea</taxon>
        <taxon>Plakobranchidae</taxon>
        <taxon>Elysia</taxon>
    </lineage>
</organism>